<organism evidence="2 3">
    <name type="scientific">Candidatus Kaiserbacteria bacterium CG10_big_fil_rev_8_21_14_0_10_59_10</name>
    <dbReference type="NCBI Taxonomy" id="1974612"/>
    <lineage>
        <taxon>Bacteria</taxon>
        <taxon>Candidatus Kaiseribacteriota</taxon>
    </lineage>
</organism>
<name>A0A2H0U7H4_9BACT</name>
<accession>A0A2H0U7H4</accession>
<dbReference type="SUPFAM" id="SSF46785">
    <property type="entry name" value="Winged helix' DNA-binding domain"/>
    <property type="match status" value="1"/>
</dbReference>
<dbReference type="Gene3D" id="1.10.10.10">
    <property type="entry name" value="Winged helix-like DNA-binding domain superfamily/Winged helix DNA-binding domain"/>
    <property type="match status" value="1"/>
</dbReference>
<dbReference type="GO" id="GO:0003700">
    <property type="term" value="F:DNA-binding transcription factor activity"/>
    <property type="evidence" value="ECO:0007669"/>
    <property type="project" value="InterPro"/>
</dbReference>
<dbReference type="PRINTS" id="PR00778">
    <property type="entry name" value="HTHARSR"/>
</dbReference>
<dbReference type="CDD" id="cd00090">
    <property type="entry name" value="HTH_ARSR"/>
    <property type="match status" value="1"/>
</dbReference>
<proteinExistence type="predicted"/>
<evidence type="ECO:0000313" key="2">
    <source>
        <dbReference type="EMBL" id="PIR82280.1"/>
    </source>
</evidence>
<feature type="domain" description="HTH arsR-type" evidence="1">
    <location>
        <begin position="12"/>
        <end position="106"/>
    </location>
</feature>
<dbReference type="InterPro" id="IPR001845">
    <property type="entry name" value="HTH_ArsR_DNA-bd_dom"/>
</dbReference>
<gene>
    <name evidence="2" type="ORF">COU20_03150</name>
</gene>
<reference evidence="3" key="1">
    <citation type="submission" date="2017-09" db="EMBL/GenBank/DDBJ databases">
        <title>Depth-based differentiation of microbial function through sediment-hosted aquifers and enrichment of novel symbionts in the deep terrestrial subsurface.</title>
        <authorList>
            <person name="Probst A.J."/>
            <person name="Ladd B."/>
            <person name="Jarett J.K."/>
            <person name="Geller-Mcgrath D.E."/>
            <person name="Sieber C.M.K."/>
            <person name="Emerson J.B."/>
            <person name="Anantharaman K."/>
            <person name="Thomas B.C."/>
            <person name="Malmstrom R."/>
            <person name="Stieglmeier M."/>
            <person name="Klingl A."/>
            <person name="Woyke T."/>
            <person name="Ryan C.M."/>
            <person name="Banfield J.F."/>
        </authorList>
    </citation>
    <scope>NUCLEOTIDE SEQUENCE [LARGE SCALE GENOMIC DNA]</scope>
</reference>
<dbReference type="Proteomes" id="UP000231379">
    <property type="component" value="Unassembled WGS sequence"/>
</dbReference>
<protein>
    <recommendedName>
        <fullName evidence="1">HTH arsR-type domain-containing protein</fullName>
    </recommendedName>
</protein>
<comment type="caution">
    <text evidence="2">The sequence shown here is derived from an EMBL/GenBank/DDBJ whole genome shotgun (WGS) entry which is preliminary data.</text>
</comment>
<dbReference type="InterPro" id="IPR036390">
    <property type="entry name" value="WH_DNA-bd_sf"/>
</dbReference>
<dbReference type="PROSITE" id="PS50987">
    <property type="entry name" value="HTH_ARSR_2"/>
    <property type="match status" value="1"/>
</dbReference>
<sequence length="106" mass="12217">MRVCYFGEVAARKVKSTRKLERHFKGVANHRRIQILLLIAKQPGIIQDDIIEELQGNQKTISEHVRRLVIAGLIEKKYAGRTLQHELTPYGRIFVDFITSFANMSP</sequence>
<dbReference type="Pfam" id="PF01022">
    <property type="entry name" value="HTH_5"/>
    <property type="match status" value="1"/>
</dbReference>
<evidence type="ECO:0000313" key="3">
    <source>
        <dbReference type="Proteomes" id="UP000231379"/>
    </source>
</evidence>
<dbReference type="SMART" id="SM00418">
    <property type="entry name" value="HTH_ARSR"/>
    <property type="match status" value="1"/>
</dbReference>
<evidence type="ECO:0000259" key="1">
    <source>
        <dbReference type="PROSITE" id="PS50987"/>
    </source>
</evidence>
<dbReference type="AlphaFoldDB" id="A0A2H0U7H4"/>
<dbReference type="InterPro" id="IPR036388">
    <property type="entry name" value="WH-like_DNA-bd_sf"/>
</dbReference>
<dbReference type="EMBL" id="PFBM01000020">
    <property type="protein sequence ID" value="PIR82280.1"/>
    <property type="molecule type" value="Genomic_DNA"/>
</dbReference>
<dbReference type="InterPro" id="IPR011991">
    <property type="entry name" value="ArsR-like_HTH"/>
</dbReference>